<evidence type="ECO:0000313" key="2">
    <source>
        <dbReference type="Proteomes" id="UP001143910"/>
    </source>
</evidence>
<organism evidence="1 2">
    <name type="scientific">Zarea fungicola</name>
    <dbReference type="NCBI Taxonomy" id="93591"/>
    <lineage>
        <taxon>Eukaryota</taxon>
        <taxon>Fungi</taxon>
        <taxon>Dikarya</taxon>
        <taxon>Ascomycota</taxon>
        <taxon>Pezizomycotina</taxon>
        <taxon>Sordariomycetes</taxon>
        <taxon>Hypocreomycetidae</taxon>
        <taxon>Hypocreales</taxon>
        <taxon>Cordycipitaceae</taxon>
        <taxon>Zarea</taxon>
    </lineage>
</organism>
<evidence type="ECO:0000313" key="1">
    <source>
        <dbReference type="EMBL" id="KAJ2981434.1"/>
    </source>
</evidence>
<gene>
    <name evidence="1" type="ORF">NQ176_g2026</name>
</gene>
<reference evidence="1" key="1">
    <citation type="submission" date="2022-08" db="EMBL/GenBank/DDBJ databases">
        <title>Genome Sequence of Lecanicillium fungicola.</title>
        <authorList>
            <person name="Buettner E."/>
        </authorList>
    </citation>
    <scope>NUCLEOTIDE SEQUENCE</scope>
    <source>
        <strain evidence="1">Babe33</strain>
    </source>
</reference>
<protein>
    <submittedName>
        <fullName evidence="1">Uncharacterized protein</fullName>
    </submittedName>
</protein>
<dbReference type="EMBL" id="JANJQO010000131">
    <property type="protein sequence ID" value="KAJ2981434.1"/>
    <property type="molecule type" value="Genomic_DNA"/>
</dbReference>
<dbReference type="Proteomes" id="UP001143910">
    <property type="component" value="Unassembled WGS sequence"/>
</dbReference>
<sequence>MRFTWGVLACFAGFSTTVSAWSTLRPGSFSYNRDQFLLNGKPYQIIGGQMDPQRIPPEYWTQRLKMARAMGLNTIFSYLYWNLIEPSPGDWNFEGRNDVAQFFRLAQEEGLKVVLRPGPYICGERDWGGFPSWLSQVPGMAVRQNNGPFLAAAKSYIDRLGKELGQLQVTQGGPILMAQLENEYGSFGTDKVYLAALAKILRDNFDVFLYTNDGGGQSYLEGGQLHGVLAVIDGDSKSGFAARDKYVTDPTSLGPQLNGEYYITWIDQWGSDYPHQQISGSEGAIADAIADLDWTLGGNYSFSIYMFHGGTNFGFENGGIRDNGPLAAVITSYDYGAPLDESGRPTDVYFRLRETISKYVAAGSIPGVPTLPARAAIPEFDLEPVASLFAIGCEASKEADNPISMDAMGQSYGYVMYEHRVAKAISGNVTIGDGARDRAMIYVNGVRVGVVDTIYKVPATVRVTLKEGDTLQILVENLGRVDVRQRLRDQVKGIVGNVAVGGRILRKWSTYSIPLSTVPSSLSANSKGYTVKKNNSPVFYTGSFDLPKGASSGPDTDTFISVPKGVKGVLWINGINMGRYWTIGPQQSLYVPGSFLKETNEVVLLELEPQPDVRLSAEGISERKWFNSPDPDAP</sequence>
<proteinExistence type="predicted"/>
<accession>A0ACC1NQT0</accession>
<name>A0ACC1NQT0_9HYPO</name>
<comment type="caution">
    <text evidence="1">The sequence shown here is derived from an EMBL/GenBank/DDBJ whole genome shotgun (WGS) entry which is preliminary data.</text>
</comment>
<keyword evidence="2" id="KW-1185">Reference proteome</keyword>